<proteinExistence type="predicted"/>
<protein>
    <submittedName>
        <fullName evidence="1">Uncharacterized protein</fullName>
    </submittedName>
</protein>
<sequence length="39" mass="4239">MSKRVKNIILTVALIQIGLIVGLLALPPLVRALPGEYRV</sequence>
<dbReference type="EMBL" id="UOEU01000399">
    <property type="protein sequence ID" value="VAW32852.1"/>
    <property type="molecule type" value="Genomic_DNA"/>
</dbReference>
<feature type="non-terminal residue" evidence="1">
    <location>
        <position position="39"/>
    </location>
</feature>
<organism evidence="1">
    <name type="scientific">hydrothermal vent metagenome</name>
    <dbReference type="NCBI Taxonomy" id="652676"/>
    <lineage>
        <taxon>unclassified sequences</taxon>
        <taxon>metagenomes</taxon>
        <taxon>ecological metagenomes</taxon>
    </lineage>
</organism>
<reference evidence="1" key="1">
    <citation type="submission" date="2018-06" db="EMBL/GenBank/DDBJ databases">
        <authorList>
            <person name="Zhirakovskaya E."/>
        </authorList>
    </citation>
    <scope>NUCLEOTIDE SEQUENCE</scope>
</reference>
<dbReference type="AlphaFoldDB" id="A0A3B0V286"/>
<gene>
    <name evidence="1" type="ORF">MNBD_CHLOROFLEXI01-1228</name>
</gene>
<accession>A0A3B0V286</accession>
<name>A0A3B0V286_9ZZZZ</name>
<evidence type="ECO:0000313" key="1">
    <source>
        <dbReference type="EMBL" id="VAW32852.1"/>
    </source>
</evidence>